<accession>A0ABD6XK84</accession>
<dbReference type="AlphaFoldDB" id="A0ABD6XK84"/>
<evidence type="ECO:0000313" key="2">
    <source>
        <dbReference type="EMBL" id="PWJ74549.1"/>
    </source>
</evidence>
<evidence type="ECO:0008006" key="4">
    <source>
        <dbReference type="Google" id="ProtNLM"/>
    </source>
</evidence>
<feature type="transmembrane region" description="Helical" evidence="1">
    <location>
        <begin position="36"/>
        <end position="57"/>
    </location>
</feature>
<dbReference type="EMBL" id="QGHE01000015">
    <property type="protein sequence ID" value="PWJ74549.1"/>
    <property type="molecule type" value="Genomic_DNA"/>
</dbReference>
<organism evidence="2 3">
    <name type="scientific">Enterobacter agglomerans</name>
    <name type="common">Erwinia herbicola</name>
    <name type="synonym">Pantoea agglomerans</name>
    <dbReference type="NCBI Taxonomy" id="549"/>
    <lineage>
        <taxon>Bacteria</taxon>
        <taxon>Pseudomonadati</taxon>
        <taxon>Pseudomonadota</taxon>
        <taxon>Gammaproteobacteria</taxon>
        <taxon>Enterobacterales</taxon>
        <taxon>Erwiniaceae</taxon>
        <taxon>Pantoea</taxon>
        <taxon>Pantoea agglomerans group</taxon>
    </lineage>
</organism>
<reference evidence="2 3" key="1">
    <citation type="submission" date="2018-05" db="EMBL/GenBank/DDBJ databases">
        <title>Genomic Encyclopedia of Type Strains, Phase IV (KMG-V): Genome sequencing to study the core and pangenomes of soil and plant-associated prokaryotes.</title>
        <authorList>
            <person name="Whitman W."/>
        </authorList>
    </citation>
    <scope>NUCLEOTIDE SEQUENCE [LARGE SCALE GENOMIC DNA]</scope>
    <source>
        <strain evidence="2 3">PNG 92-11</strain>
    </source>
</reference>
<keyword evidence="1" id="KW-0472">Membrane</keyword>
<sequence>MSHNARIADIRFHMPIIIFLIIGLFSFMYWDSIISNIEVLGALATALAFLATAWAAFEARSSAKAAFRAVELTRESLIESKKASFKQWYYLLLEKNLEMQKGVEAHLNSNKELNDKLKPNLILARIHSSITSDSILSSFIRHVCHILNYIDNEYYGGEHDLIGKKIFTDQLSNVLTDRLKLIIAIYGLNYGNFDHVDNANLRGLLQKFDFFKNDIFFDDAISERQYLDIHVSKRFYKDYRESVSSAIDYQLKRSIYDSMPEHFVNSRVQPSLFYSVLYAYDTPAKKYIEKAFSEFSKHTRAEILIKIENAPKAHRISLNELRRLKGYYLSFKRRSRYELSRRLSTLAMIINALRHLILKAHKNNPKGISLSDFCFHNIQVRNDIKEGINFLRIVENYALSLSLLKLRVDADRHEKISSLVTSAEKEIFKVCDCIKAFSL</sequence>
<name>A0ABD6XK84_ENTAG</name>
<dbReference type="Proteomes" id="UP000245996">
    <property type="component" value="Unassembled WGS sequence"/>
</dbReference>
<comment type="caution">
    <text evidence="2">The sequence shown here is derived from an EMBL/GenBank/DDBJ whole genome shotgun (WGS) entry which is preliminary data.</text>
</comment>
<gene>
    <name evidence="2" type="ORF">C7430_11571</name>
</gene>
<evidence type="ECO:0000256" key="1">
    <source>
        <dbReference type="SAM" id="Phobius"/>
    </source>
</evidence>
<dbReference type="RefSeq" id="WP_133248920.1">
    <property type="nucleotide sequence ID" value="NZ_JBBJPR010000013.1"/>
</dbReference>
<feature type="transmembrane region" description="Helical" evidence="1">
    <location>
        <begin position="12"/>
        <end position="30"/>
    </location>
</feature>
<keyword evidence="1" id="KW-1133">Transmembrane helix</keyword>
<proteinExistence type="predicted"/>
<keyword evidence="1" id="KW-0812">Transmembrane</keyword>
<evidence type="ECO:0000313" key="3">
    <source>
        <dbReference type="Proteomes" id="UP000245996"/>
    </source>
</evidence>
<protein>
    <recommendedName>
        <fullName evidence="4">Phage abortive infection protein</fullName>
    </recommendedName>
</protein>